<dbReference type="CDD" id="cd06554">
    <property type="entry name" value="ASCH_ASC-1_like"/>
    <property type="match status" value="1"/>
</dbReference>
<sequence>MGTVYKMAANMEQWFCAELGKLGIDATEDNAQYILSIEDANDLEDYMRELLDASHPKVRVFLQELRSRCKVNGGHDSVQAYKKDFGELPQTAKSKKKKGKESSGLNDQSQPRGQNNSVGINEISEQRAATFQQSTLSGQGNSAEIGIGAKKKSKYVPLYSKEGQAKSVIQIPGRHTCECQAAKHKLINNCMKCGRVVCEQEGAGPCVFCGNLVCTPEDQEIVSRGSKKGEKLRQYLMKGTNLGQSGENADHVPLPHALAKSQQGFDRAMKHRDKLLEYDKNSVRRTQVIDDECDYYATDANRWLSNDDREKLRKREEELRHARHGSRRDRKITFDFAGRRVVDAEEDAGKSMYNNEDAVIQQVHYGKSAANGKAQEIINPTIVSEPPIFIEDPSSRGGDSIKSSSGFSHKIQSKSSRIQDRELQEMSDEGMCMSMHQPWASLLVCGIKMHEGRTWYTPHRGRLWIAATAKTPPTEEIAEMEQMYRALYGDVGLPFPSEYPAGCLLGCVNVDDCLDQDEYRKQFPDGESGSPYVFICTSPQQLIVKFPIKGKHKIYKLETHIHQAAKKGLR</sequence>
<feature type="domain" description="ASCH" evidence="2">
    <location>
        <begin position="433"/>
        <end position="546"/>
    </location>
</feature>
<dbReference type="PANTHER" id="PTHR12963:SF4">
    <property type="entry name" value="ACTIVATING SIGNAL COINTEGRATOR 1"/>
    <property type="match status" value="1"/>
</dbReference>
<feature type="compositionally biased region" description="Polar residues" evidence="1">
    <location>
        <begin position="105"/>
        <end position="117"/>
    </location>
</feature>
<dbReference type="RefSeq" id="XP_005100407.2">
    <property type="nucleotide sequence ID" value="XM_005100350.3"/>
</dbReference>
<dbReference type="Pfam" id="PF23135">
    <property type="entry name" value="TRI4_N"/>
    <property type="match status" value="1"/>
</dbReference>
<proteinExistence type="predicted"/>
<keyword evidence="3" id="KW-1185">Reference proteome</keyword>
<dbReference type="InterPro" id="IPR009349">
    <property type="entry name" value="TRIP4/RQT4_C2HC5_Znf"/>
</dbReference>
<evidence type="ECO:0000313" key="3">
    <source>
        <dbReference type="Proteomes" id="UP000694888"/>
    </source>
</evidence>
<evidence type="ECO:0000313" key="4">
    <source>
        <dbReference type="RefSeq" id="XP_005100407.2"/>
    </source>
</evidence>
<dbReference type="Proteomes" id="UP000694888">
    <property type="component" value="Unplaced"/>
</dbReference>
<evidence type="ECO:0000256" key="1">
    <source>
        <dbReference type="SAM" id="MobiDB-lite"/>
    </source>
</evidence>
<dbReference type="InterPro" id="IPR015947">
    <property type="entry name" value="PUA-like_sf"/>
</dbReference>
<dbReference type="PANTHER" id="PTHR12963">
    <property type="entry name" value="THYROID RECEPTOR INTERACTING PROTEIN RELATED"/>
    <property type="match status" value="1"/>
</dbReference>
<evidence type="ECO:0000259" key="2">
    <source>
        <dbReference type="SMART" id="SM01022"/>
    </source>
</evidence>
<dbReference type="GeneID" id="101850254"/>
<dbReference type="InterPro" id="IPR056993">
    <property type="entry name" value="TRIP4_3rd_dom"/>
</dbReference>
<reference evidence="4" key="1">
    <citation type="submission" date="2025-08" db="UniProtKB">
        <authorList>
            <consortium name="RefSeq"/>
        </authorList>
    </citation>
    <scope>IDENTIFICATION</scope>
</reference>
<feature type="region of interest" description="Disordered" evidence="1">
    <location>
        <begin position="80"/>
        <end position="117"/>
    </location>
</feature>
<name>A0ABM0JSC5_APLCA</name>
<dbReference type="Pfam" id="PF06221">
    <property type="entry name" value="zf-C2HC5"/>
    <property type="match status" value="1"/>
</dbReference>
<dbReference type="InterPro" id="IPR007374">
    <property type="entry name" value="ASCH_domain"/>
</dbReference>
<dbReference type="SMART" id="SM01022">
    <property type="entry name" value="ASCH"/>
    <property type="match status" value="1"/>
</dbReference>
<dbReference type="Pfam" id="PF23134">
    <property type="entry name" value="TRIP4_3rd"/>
    <property type="match status" value="1"/>
</dbReference>
<dbReference type="Gene3D" id="2.30.130.30">
    <property type="entry name" value="Hypothetical protein"/>
    <property type="match status" value="1"/>
</dbReference>
<dbReference type="InterPro" id="IPR056994">
    <property type="entry name" value="TRI4_N"/>
</dbReference>
<dbReference type="Pfam" id="PF04266">
    <property type="entry name" value="ASCH"/>
    <property type="match status" value="1"/>
</dbReference>
<feature type="region of interest" description="Disordered" evidence="1">
    <location>
        <begin position="393"/>
        <end position="420"/>
    </location>
</feature>
<organism evidence="3 4">
    <name type="scientific">Aplysia californica</name>
    <name type="common">California sea hare</name>
    <dbReference type="NCBI Taxonomy" id="6500"/>
    <lineage>
        <taxon>Eukaryota</taxon>
        <taxon>Metazoa</taxon>
        <taxon>Spiralia</taxon>
        <taxon>Lophotrochozoa</taxon>
        <taxon>Mollusca</taxon>
        <taxon>Gastropoda</taxon>
        <taxon>Heterobranchia</taxon>
        <taxon>Euthyneura</taxon>
        <taxon>Tectipleura</taxon>
        <taxon>Aplysiida</taxon>
        <taxon>Aplysioidea</taxon>
        <taxon>Aplysiidae</taxon>
        <taxon>Aplysia</taxon>
    </lineage>
</organism>
<feature type="compositionally biased region" description="Low complexity" evidence="1">
    <location>
        <begin position="395"/>
        <end position="406"/>
    </location>
</feature>
<dbReference type="SUPFAM" id="SSF88697">
    <property type="entry name" value="PUA domain-like"/>
    <property type="match status" value="1"/>
</dbReference>
<dbReference type="InterPro" id="IPR039128">
    <property type="entry name" value="TRIP4-like"/>
</dbReference>
<gene>
    <name evidence="4" type="primary">LOC101850254</name>
</gene>
<accession>A0ABM0JSC5</accession>
<protein>
    <submittedName>
        <fullName evidence="4">Activating signal cointegrator 1 isoform X1</fullName>
    </submittedName>
</protein>